<sequence length="83" mass="8334">MDAAVRVLAFAGARDVLGAGEVALPLPGPCTAAELLDRVCARYPGLIPYKGSIRVAVNGVYATPSDPVGFGDEVALIPPVAGG</sequence>
<proteinExistence type="inferred from homology"/>
<gene>
    <name evidence="4" type="ORF">SOCE836_037810</name>
</gene>
<reference evidence="4 5" key="1">
    <citation type="submission" date="2015-09" db="EMBL/GenBank/DDBJ databases">
        <title>Sorangium comparison.</title>
        <authorList>
            <person name="Zaburannyi N."/>
            <person name="Bunk B."/>
            <person name="Overmann J."/>
            <person name="Mueller R."/>
        </authorList>
    </citation>
    <scope>NUCLEOTIDE SEQUENCE [LARGE SCALE GENOMIC DNA]</scope>
    <source>
        <strain evidence="4 5">So ce836</strain>
    </source>
</reference>
<dbReference type="GO" id="GO:0000166">
    <property type="term" value="F:nucleotide binding"/>
    <property type="evidence" value="ECO:0007669"/>
    <property type="project" value="UniProtKB-KW"/>
</dbReference>
<dbReference type="CDD" id="cd00754">
    <property type="entry name" value="Ubl_MoaD"/>
    <property type="match status" value="1"/>
</dbReference>
<evidence type="ECO:0000313" key="4">
    <source>
        <dbReference type="EMBL" id="AUX31650.1"/>
    </source>
</evidence>
<dbReference type="SUPFAM" id="SSF54285">
    <property type="entry name" value="MoaD/ThiS"/>
    <property type="match status" value="1"/>
</dbReference>
<dbReference type="GO" id="GO:1990133">
    <property type="term" value="C:molybdopterin adenylyltransferase complex"/>
    <property type="evidence" value="ECO:0007669"/>
    <property type="project" value="TreeGrafter"/>
</dbReference>
<dbReference type="UniPathway" id="UPA00344"/>
<accession>A0A4P2QNJ9</accession>
<dbReference type="GO" id="GO:0006777">
    <property type="term" value="P:Mo-molybdopterin cofactor biosynthetic process"/>
    <property type="evidence" value="ECO:0007669"/>
    <property type="project" value="InterPro"/>
</dbReference>
<evidence type="ECO:0000256" key="1">
    <source>
        <dbReference type="ARBA" id="ARBA00022741"/>
    </source>
</evidence>
<dbReference type="PANTHER" id="PTHR33359">
    <property type="entry name" value="MOLYBDOPTERIN SYNTHASE SULFUR CARRIER SUBUNIT"/>
    <property type="match status" value="1"/>
</dbReference>
<keyword evidence="1" id="KW-0547">Nucleotide-binding</keyword>
<evidence type="ECO:0000256" key="3">
    <source>
        <dbReference type="ARBA" id="ARBA00024247"/>
    </source>
</evidence>
<name>A0A4P2QNJ9_SORCE</name>
<dbReference type="AlphaFoldDB" id="A0A4P2QNJ9"/>
<dbReference type="EMBL" id="CP012672">
    <property type="protein sequence ID" value="AUX31650.1"/>
    <property type="molecule type" value="Genomic_DNA"/>
</dbReference>
<protein>
    <recommendedName>
        <fullName evidence="3">Molybdopterin synthase sulfur carrier subunit</fullName>
    </recommendedName>
</protein>
<dbReference type="InterPro" id="IPR016155">
    <property type="entry name" value="Mopterin_synth/thiamin_S_b"/>
</dbReference>
<dbReference type="InterPro" id="IPR003749">
    <property type="entry name" value="ThiS/MoaD-like"/>
</dbReference>
<dbReference type="InterPro" id="IPR012675">
    <property type="entry name" value="Beta-grasp_dom_sf"/>
</dbReference>
<dbReference type="RefSeq" id="WP_063823977.1">
    <property type="nucleotide sequence ID" value="NZ_CP012672.1"/>
</dbReference>
<dbReference type="Pfam" id="PF02597">
    <property type="entry name" value="ThiS"/>
    <property type="match status" value="1"/>
</dbReference>
<dbReference type="Gene3D" id="3.10.20.30">
    <property type="match status" value="1"/>
</dbReference>
<evidence type="ECO:0000313" key="5">
    <source>
        <dbReference type="Proteomes" id="UP000295497"/>
    </source>
</evidence>
<dbReference type="Proteomes" id="UP000295497">
    <property type="component" value="Chromosome"/>
</dbReference>
<dbReference type="PANTHER" id="PTHR33359:SF1">
    <property type="entry name" value="MOLYBDOPTERIN SYNTHASE SULFUR CARRIER SUBUNIT"/>
    <property type="match status" value="1"/>
</dbReference>
<evidence type="ECO:0000256" key="2">
    <source>
        <dbReference type="ARBA" id="ARBA00024200"/>
    </source>
</evidence>
<comment type="similarity">
    <text evidence="2">Belongs to the MoaD family.</text>
</comment>
<organism evidence="4 5">
    <name type="scientific">Sorangium cellulosum</name>
    <name type="common">Polyangium cellulosum</name>
    <dbReference type="NCBI Taxonomy" id="56"/>
    <lineage>
        <taxon>Bacteria</taxon>
        <taxon>Pseudomonadati</taxon>
        <taxon>Myxococcota</taxon>
        <taxon>Polyangia</taxon>
        <taxon>Polyangiales</taxon>
        <taxon>Polyangiaceae</taxon>
        <taxon>Sorangium</taxon>
    </lineage>
</organism>
<dbReference type="InterPro" id="IPR044672">
    <property type="entry name" value="MOCS2A"/>
</dbReference>